<dbReference type="InterPro" id="IPR001986">
    <property type="entry name" value="Enolpyruvate_Tfrase_dom"/>
</dbReference>
<organism evidence="4 5">
    <name type="scientific">Anaplasma phagocytophilum str. NCH-1</name>
    <dbReference type="NCBI Taxonomy" id="1359161"/>
    <lineage>
        <taxon>Bacteria</taxon>
        <taxon>Pseudomonadati</taxon>
        <taxon>Pseudomonadota</taxon>
        <taxon>Alphaproteobacteria</taxon>
        <taxon>Rickettsiales</taxon>
        <taxon>Anaplasmataceae</taxon>
        <taxon>Anaplasma</taxon>
        <taxon>phagocytophilum group</taxon>
    </lineage>
</organism>
<protein>
    <submittedName>
        <fullName evidence="4">EPSP synthase family protein</fullName>
    </submittedName>
</protein>
<dbReference type="GO" id="GO:0009423">
    <property type="term" value="P:chorismate biosynthetic process"/>
    <property type="evidence" value="ECO:0007669"/>
    <property type="project" value="TreeGrafter"/>
</dbReference>
<feature type="transmembrane region" description="Helical" evidence="2">
    <location>
        <begin position="335"/>
        <end position="357"/>
    </location>
</feature>
<name>A0A0F3N7R8_ANAPH</name>
<dbReference type="GO" id="GO:0003866">
    <property type="term" value="F:3-phosphoshikimate 1-carboxyvinyltransferase activity"/>
    <property type="evidence" value="ECO:0007669"/>
    <property type="project" value="TreeGrafter"/>
</dbReference>
<reference evidence="4 5" key="1">
    <citation type="submission" date="2015-01" db="EMBL/GenBank/DDBJ databases">
        <title>Genome Sequencing of Rickettsiales.</title>
        <authorList>
            <person name="Daugherty S.C."/>
            <person name="Su Q."/>
            <person name="Abolude K."/>
            <person name="Beier-Sexton M."/>
            <person name="Carlyon J.A."/>
            <person name="Carter R."/>
            <person name="Day N.P."/>
            <person name="Dumler S.J."/>
            <person name="Dyachenko V."/>
            <person name="Godinez A."/>
            <person name="Kurtti T.J."/>
            <person name="Lichay M."/>
            <person name="Mullins K.E."/>
            <person name="Ott S."/>
            <person name="Pappas-Brown V."/>
            <person name="Paris D.H."/>
            <person name="Patel P."/>
            <person name="Richards A.L."/>
            <person name="Sadzewicz L."/>
            <person name="Sears K."/>
            <person name="Seidman D."/>
            <person name="Sengamalay N."/>
            <person name="Stenos J."/>
            <person name="Tallon L.J."/>
            <person name="Vincent G."/>
            <person name="Fraser C.M."/>
            <person name="Munderloh U."/>
            <person name="Dunning-Hotopp J.C."/>
        </authorList>
    </citation>
    <scope>NUCLEOTIDE SEQUENCE [LARGE SCALE GENOMIC DNA]</scope>
    <source>
        <strain evidence="4 5">NCH-1</strain>
    </source>
</reference>
<keyword evidence="1" id="KW-0808">Transferase</keyword>
<dbReference type="EMBL" id="LANT01000009">
    <property type="protein sequence ID" value="KJV62989.1"/>
    <property type="molecule type" value="Genomic_DNA"/>
</dbReference>
<accession>A0A0F3N7R8</accession>
<proteinExistence type="predicted"/>
<evidence type="ECO:0000256" key="2">
    <source>
        <dbReference type="SAM" id="Phobius"/>
    </source>
</evidence>
<evidence type="ECO:0000256" key="1">
    <source>
        <dbReference type="ARBA" id="ARBA00022679"/>
    </source>
</evidence>
<evidence type="ECO:0000313" key="5">
    <source>
        <dbReference type="Proteomes" id="UP000033754"/>
    </source>
</evidence>
<comment type="caution">
    <text evidence="4">The sequence shown here is derived from an EMBL/GenBank/DDBJ whole genome shotgun (WGS) entry which is preliminary data.</text>
</comment>
<dbReference type="PANTHER" id="PTHR21090">
    <property type="entry name" value="AROM/DEHYDROQUINATE SYNTHASE"/>
    <property type="match status" value="1"/>
</dbReference>
<dbReference type="Proteomes" id="UP000033754">
    <property type="component" value="Unassembled WGS sequence"/>
</dbReference>
<keyword evidence="2" id="KW-1133">Transmembrane helix</keyword>
<sequence length="459" mass="49600">MGCTEVKYCTYKLSPSTHSMLDNGFVLRGIANVARCETASCTALIIAAQAVGTSKIYGVSKNRMISRVIDILRSLGVRVFVEEGCVSVEGVGIGGFSNPEGGIDVGHYTIIAVTMLGILSTHAFSSLFFNSNAHDASVEVSGLDFAEIYEAIRILKASGCSFIRSEAFPVMVEGSDCALPIEEKEVISSNVIKTALMLSSMNIAGKNCIYSDSSLSPTGETLLKHFGADISVVTRPNIDEITIMGQKELYAKTVVIPASSVGVLHLVAMALVLRGSAITITGVLLDKTTKSFLDILIRMGGRIRLSAQSSHLYKIDVGFSNMLGIEIQSQEIQRIFSYLPLICVVSVFAAGVTKFFGLSKLCESKRKILNALLIALDKFGIISKVTADHLEIHGRRDTLSEGCIIEVREEHKSVIPFLILGIASREEVFIKGMIDEQARNFLEIISKLAAKDNVCIDVV</sequence>
<dbReference type="InterPro" id="IPR013792">
    <property type="entry name" value="RNA3'P_cycl/enolpyr_Trfase_a/b"/>
</dbReference>
<dbReference type="SUPFAM" id="SSF55205">
    <property type="entry name" value="EPT/RTPC-like"/>
    <property type="match status" value="1"/>
</dbReference>
<evidence type="ECO:0000313" key="4">
    <source>
        <dbReference type="EMBL" id="KJV62989.1"/>
    </source>
</evidence>
<dbReference type="Gene3D" id="3.65.10.10">
    <property type="entry name" value="Enolpyruvate transferase domain"/>
    <property type="match status" value="2"/>
</dbReference>
<keyword evidence="2" id="KW-0472">Membrane</keyword>
<dbReference type="PATRIC" id="fig|1359161.3.peg.1530"/>
<evidence type="ECO:0000259" key="3">
    <source>
        <dbReference type="Pfam" id="PF00275"/>
    </source>
</evidence>
<dbReference type="Pfam" id="PF00275">
    <property type="entry name" value="EPSP_synthase"/>
    <property type="match status" value="1"/>
</dbReference>
<feature type="domain" description="Enolpyruvate transferase" evidence="3">
    <location>
        <begin position="40"/>
        <end position="432"/>
    </location>
</feature>
<dbReference type="PANTHER" id="PTHR21090:SF5">
    <property type="entry name" value="PENTAFUNCTIONAL AROM POLYPEPTIDE"/>
    <property type="match status" value="1"/>
</dbReference>
<keyword evidence="2" id="KW-0812">Transmembrane</keyword>
<gene>
    <name evidence="4" type="ORF">EPHNCH_1342</name>
</gene>
<dbReference type="InterPro" id="IPR036968">
    <property type="entry name" value="Enolpyruvate_Tfrase_sf"/>
</dbReference>
<dbReference type="AlphaFoldDB" id="A0A0F3N7R8"/>